<gene>
    <name evidence="8" type="ORF">BN1723_005337</name>
</gene>
<dbReference type="PANTHER" id="PTHR23507:SF1">
    <property type="entry name" value="FI18259P1-RELATED"/>
    <property type="match status" value="1"/>
</dbReference>
<feature type="domain" description="Major facilitator superfamily (MFS) profile" evidence="7">
    <location>
        <begin position="102"/>
        <end position="552"/>
    </location>
</feature>
<dbReference type="Gene3D" id="1.20.1250.20">
    <property type="entry name" value="MFS general substrate transporter like domains"/>
    <property type="match status" value="1"/>
</dbReference>
<dbReference type="GO" id="GO:0016020">
    <property type="term" value="C:membrane"/>
    <property type="evidence" value="ECO:0007669"/>
    <property type="project" value="UniProtKB-SubCell"/>
</dbReference>
<dbReference type="InterPro" id="IPR008914">
    <property type="entry name" value="PEBP"/>
</dbReference>
<feature type="region of interest" description="Disordered" evidence="5">
    <location>
        <begin position="808"/>
        <end position="827"/>
    </location>
</feature>
<keyword evidence="3 6" id="KW-1133">Transmembrane helix</keyword>
<evidence type="ECO:0000313" key="8">
    <source>
        <dbReference type="EMBL" id="CRK42531.1"/>
    </source>
</evidence>
<dbReference type="PROSITE" id="PS50850">
    <property type="entry name" value="MFS"/>
    <property type="match status" value="1"/>
</dbReference>
<evidence type="ECO:0000256" key="4">
    <source>
        <dbReference type="ARBA" id="ARBA00023136"/>
    </source>
</evidence>
<feature type="transmembrane region" description="Helical" evidence="6">
    <location>
        <begin position="528"/>
        <end position="548"/>
    </location>
</feature>
<feature type="compositionally biased region" description="Acidic residues" evidence="5">
    <location>
        <begin position="30"/>
        <end position="55"/>
    </location>
</feature>
<dbReference type="InterPro" id="IPR036610">
    <property type="entry name" value="PEBP-like_sf"/>
</dbReference>
<dbReference type="Proteomes" id="UP000045706">
    <property type="component" value="Unassembled WGS sequence"/>
</dbReference>
<feature type="transmembrane region" description="Helical" evidence="6">
    <location>
        <begin position="287"/>
        <end position="307"/>
    </location>
</feature>
<dbReference type="InterPro" id="IPR011701">
    <property type="entry name" value="MFS"/>
</dbReference>
<dbReference type="Pfam" id="PF07690">
    <property type="entry name" value="MFS_1"/>
    <property type="match status" value="1"/>
</dbReference>
<evidence type="ECO:0000256" key="2">
    <source>
        <dbReference type="ARBA" id="ARBA00022692"/>
    </source>
</evidence>
<dbReference type="PANTHER" id="PTHR23507">
    <property type="entry name" value="ZGC:174356"/>
    <property type="match status" value="1"/>
</dbReference>
<dbReference type="AlphaFoldDB" id="A0A0G4N7C7"/>
<keyword evidence="2 6" id="KW-0812">Transmembrane</keyword>
<evidence type="ECO:0000313" key="9">
    <source>
        <dbReference type="Proteomes" id="UP000045706"/>
    </source>
</evidence>
<feature type="transmembrane region" description="Helical" evidence="6">
    <location>
        <begin position="493"/>
        <end position="516"/>
    </location>
</feature>
<evidence type="ECO:0000256" key="6">
    <source>
        <dbReference type="SAM" id="Phobius"/>
    </source>
</evidence>
<dbReference type="SUPFAM" id="SSF103473">
    <property type="entry name" value="MFS general substrate transporter"/>
    <property type="match status" value="1"/>
</dbReference>
<feature type="region of interest" description="Disordered" evidence="5">
    <location>
        <begin position="29"/>
        <end position="55"/>
    </location>
</feature>
<feature type="transmembrane region" description="Helical" evidence="6">
    <location>
        <begin position="99"/>
        <end position="120"/>
    </location>
</feature>
<dbReference type="EMBL" id="CVQI01032829">
    <property type="protein sequence ID" value="CRK42531.1"/>
    <property type="molecule type" value="Genomic_DNA"/>
</dbReference>
<dbReference type="InterPro" id="IPR036259">
    <property type="entry name" value="MFS_trans_sf"/>
</dbReference>
<dbReference type="InterPro" id="IPR035810">
    <property type="entry name" value="PEBP_euk"/>
</dbReference>
<evidence type="ECO:0000259" key="7">
    <source>
        <dbReference type="PROSITE" id="PS50850"/>
    </source>
</evidence>
<dbReference type="GO" id="GO:0022857">
    <property type="term" value="F:transmembrane transporter activity"/>
    <property type="evidence" value="ECO:0007669"/>
    <property type="project" value="InterPro"/>
</dbReference>
<dbReference type="InterPro" id="IPR020846">
    <property type="entry name" value="MFS_dom"/>
</dbReference>
<evidence type="ECO:0000256" key="1">
    <source>
        <dbReference type="ARBA" id="ARBA00004141"/>
    </source>
</evidence>
<protein>
    <recommendedName>
        <fullName evidence="7">Major facilitator superfamily (MFS) profile domain-containing protein</fullName>
    </recommendedName>
</protein>
<keyword evidence="4 6" id="KW-0472">Membrane</keyword>
<dbReference type="SUPFAM" id="SSF49777">
    <property type="entry name" value="PEBP-like"/>
    <property type="match status" value="1"/>
</dbReference>
<evidence type="ECO:0000256" key="5">
    <source>
        <dbReference type="SAM" id="MobiDB-lite"/>
    </source>
</evidence>
<feature type="transmembrane region" description="Helical" evidence="6">
    <location>
        <begin position="258"/>
        <end position="281"/>
    </location>
</feature>
<name>A0A0G4N7C7_VERLO</name>
<feature type="transmembrane region" description="Helical" evidence="6">
    <location>
        <begin position="223"/>
        <end position="246"/>
    </location>
</feature>
<sequence length="1024" mass="111507">MWTHHDWQNNTDAPSPSGRLFDRVLTMDQYGDDSPLDADPLLEDDPDDFDPFPDVEVEGQHSIASSSSQRRAQWKKSWAPWQRLGPKHTFDAFRPKTPFTIVVLLACLKATLFSSGILFLTPLFRLVEDAICHVHYHKDLSEPIEEKECKADEIQSQLAYLLGIGAVIGALVTLVVAFPYGVLADRLGRKPAFFLAYLGILLGFGWAPFVLSVSEQPNLWTLLLGQFFFLIGGGVSAAVNSIYAMASDVSTEENRSTHFLYLSIGGVIAGLGVPLASGFLLQTYGPWVPIKLVFYLSPVVVTAASLLPETLPIKLPDGNSVPEPRRPLAAAIRYYVSSNVAEVASIKALLRNRSLLYCLAAPLISNASSTSHSTTFTQYISKHFAWSLAQTTYVHSPLALCHLLVLVALPRLSAYLLAPRGGRLGLTSFTKDLLLTRISYGVLAGSSVLQALSPSVVPFLLTYALGMLGSATAPLTRAITTAFAERKEHTSRLYALCSIVDTLGSFIGGPVLAWSFSVGMRWGGVLRGLPWLYLAVLYAGAGAAFMMVREPRHAKLPLQTEEGMGYESAAEDDEGLGARRIAGTTTTTTTTTAQQHIQSARGVCVPSTSCAPCASSRSCPSSAMRNTHHTMTVDNGAQQRTRSTVIPTIILTTPEGAQAACPVLPSNRDKTTLNRRPSLSATQQEGFLCVPSRGMTRRDRTKTDSCDECAAYRCQKHQRRAASCPELDAVKTMTETQTEDKAECRRVVAGAARAGSGPAWLRMGARVAPRGLEGRRIRINGLWYYENVARAAPLDDCRLIELKEREKETNYTPDRKGPRGKTSQQNMSLDAHAQALSASLAKAKLVPGSADGLIPENFQPATKLDVAFDGQALELGTFFRASQCKVPPSIAFAAEAGAAATTSYLLLLTDPDAPTPDNPQFAFWRHWVVPGLQPLRDGKTVVAETKPALTEYLGPGPKDDSKPHRYLFLLFREPEGLQLTKEDVGGEEFVQRRSFKPAEWAAKHGLKLAAVNWMTVAGDGWKEE</sequence>
<dbReference type="Gene3D" id="3.90.280.10">
    <property type="entry name" value="PEBP-like"/>
    <property type="match status" value="1"/>
</dbReference>
<accession>A0A0G4N7C7</accession>
<dbReference type="Pfam" id="PF01161">
    <property type="entry name" value="PBP"/>
    <property type="match status" value="1"/>
</dbReference>
<reference evidence="9" key="1">
    <citation type="submission" date="2015-05" db="EMBL/GenBank/DDBJ databases">
        <authorList>
            <person name="Fogelqvist Johan"/>
        </authorList>
    </citation>
    <scope>NUCLEOTIDE SEQUENCE [LARGE SCALE GENOMIC DNA]</scope>
</reference>
<comment type="subcellular location">
    <subcellularLocation>
        <location evidence="1">Membrane</location>
        <topology evidence="1">Multi-pass membrane protein</topology>
    </subcellularLocation>
</comment>
<dbReference type="CDD" id="cd00866">
    <property type="entry name" value="PEBP_euk"/>
    <property type="match status" value="1"/>
</dbReference>
<feature type="compositionally biased region" description="Basic and acidic residues" evidence="5">
    <location>
        <begin position="808"/>
        <end position="817"/>
    </location>
</feature>
<evidence type="ECO:0000256" key="3">
    <source>
        <dbReference type="ARBA" id="ARBA00022989"/>
    </source>
</evidence>
<feature type="transmembrane region" description="Helical" evidence="6">
    <location>
        <begin position="158"/>
        <end position="180"/>
    </location>
</feature>
<organism evidence="8 9">
    <name type="scientific">Verticillium longisporum</name>
    <name type="common">Verticillium dahliae var. longisporum</name>
    <dbReference type="NCBI Taxonomy" id="100787"/>
    <lineage>
        <taxon>Eukaryota</taxon>
        <taxon>Fungi</taxon>
        <taxon>Dikarya</taxon>
        <taxon>Ascomycota</taxon>
        <taxon>Pezizomycotina</taxon>
        <taxon>Sordariomycetes</taxon>
        <taxon>Hypocreomycetidae</taxon>
        <taxon>Glomerellales</taxon>
        <taxon>Plectosphaerellaceae</taxon>
        <taxon>Verticillium</taxon>
    </lineage>
</organism>
<proteinExistence type="predicted"/>
<dbReference type="CDD" id="cd06174">
    <property type="entry name" value="MFS"/>
    <property type="match status" value="1"/>
</dbReference>
<feature type="transmembrane region" description="Helical" evidence="6">
    <location>
        <begin position="192"/>
        <end position="211"/>
    </location>
</feature>